<evidence type="ECO:0000256" key="2">
    <source>
        <dbReference type="ARBA" id="ARBA00022676"/>
    </source>
</evidence>
<dbReference type="Proteomes" id="UP000235965">
    <property type="component" value="Unassembled WGS sequence"/>
</dbReference>
<dbReference type="STRING" id="105785.A0A2J7R4V1"/>
<keyword evidence="5" id="KW-1133">Transmembrane helix</keyword>
<dbReference type="InParanoid" id="A0A2J7R4V1"/>
<dbReference type="Gene3D" id="3.40.50.2000">
    <property type="entry name" value="Glycogen Phosphorylase B"/>
    <property type="match status" value="1"/>
</dbReference>
<keyword evidence="5" id="KW-0812">Transmembrane</keyword>
<name>A0A2J7R4V1_9NEOP</name>
<dbReference type="OrthoDB" id="5835829at2759"/>
<evidence type="ECO:0000256" key="1">
    <source>
        <dbReference type="ARBA" id="ARBA00009995"/>
    </source>
</evidence>
<protein>
    <submittedName>
        <fullName evidence="6">UDP-glucuronosyltransferase 2B7</fullName>
    </submittedName>
</protein>
<dbReference type="CDD" id="cd03784">
    <property type="entry name" value="GT1_Gtf-like"/>
    <property type="match status" value="1"/>
</dbReference>
<proteinExistence type="inferred from homology"/>
<dbReference type="EMBL" id="NEVH01007402">
    <property type="protein sequence ID" value="PNF35863.1"/>
    <property type="molecule type" value="Genomic_DNA"/>
</dbReference>
<keyword evidence="2 4" id="KW-0328">Glycosyltransferase</keyword>
<evidence type="ECO:0000256" key="4">
    <source>
        <dbReference type="RuleBase" id="RU003718"/>
    </source>
</evidence>
<evidence type="ECO:0000313" key="7">
    <source>
        <dbReference type="Proteomes" id="UP000235965"/>
    </source>
</evidence>
<gene>
    <name evidence="6" type="ORF">B7P43_G09426</name>
</gene>
<dbReference type="InterPro" id="IPR035595">
    <property type="entry name" value="UDP_glycos_trans_CS"/>
</dbReference>
<comment type="caution">
    <text evidence="6">The sequence shown here is derived from an EMBL/GenBank/DDBJ whole genome shotgun (WGS) entry which is preliminary data.</text>
</comment>
<dbReference type="PANTHER" id="PTHR48043">
    <property type="entry name" value="EG:EG0003.4 PROTEIN-RELATED"/>
    <property type="match status" value="1"/>
</dbReference>
<organism evidence="6 7">
    <name type="scientific">Cryptotermes secundus</name>
    <dbReference type="NCBI Taxonomy" id="105785"/>
    <lineage>
        <taxon>Eukaryota</taxon>
        <taxon>Metazoa</taxon>
        <taxon>Ecdysozoa</taxon>
        <taxon>Arthropoda</taxon>
        <taxon>Hexapoda</taxon>
        <taxon>Insecta</taxon>
        <taxon>Pterygota</taxon>
        <taxon>Neoptera</taxon>
        <taxon>Polyneoptera</taxon>
        <taxon>Dictyoptera</taxon>
        <taxon>Blattodea</taxon>
        <taxon>Blattoidea</taxon>
        <taxon>Termitoidae</taxon>
        <taxon>Kalotermitidae</taxon>
        <taxon>Cryptotermitinae</taxon>
        <taxon>Cryptotermes</taxon>
    </lineage>
</organism>
<sequence length="559" mass="63144">MLKVSVMKHFAGYCASKKIAILHFYRILNSEACLSLISPKMQCLVMVILLMCCFYITDAYKILCLFPHVAKSHFIMAEALLKGLAAKGHQVTMVSHFPQKTPIPNYRDISLVGSMPEFVSQIPLDVVATGYVHTTVGFLAYMGYVNCENTLEFPAMKKFIAENEKFDLIITEIFNTDCLLGYVYRQNTPFIALSSSVMMPWAHARFGNPDNPSYMGNHFLYHGYEMSFSERLINMLYQEGLKVVYYFMFEKPAYEIAKKYFGQSLPPLSDIAKNTSLFLVNSHFTLNQPRPLVPNIVEVGGIHLKPPEDKLPKDLKDFMDGAKDGVIVFSLGSSVRAETFPPQKRDAFIQAFSELPQKVLWKWEGDTLPGQPKNVKIVRWLPQMDVLGHPNVRVFITHGGLMGSMEAAYSGVPMVGIPLFGDQFHNVRCFMSEGITVTLDYHSISKLTVLSALKKVLDNPSYKENAARVQQAFKDRPLSPMDTAIFWTEYVIRHNGAPHMRSAALDLAWYQYLLLDVIAVLFLAVVAVLAVLYFIVKKLFSVCFSITNEHKTKPKAKTS</sequence>
<keyword evidence="7" id="KW-1185">Reference proteome</keyword>
<dbReference type="InterPro" id="IPR002213">
    <property type="entry name" value="UDP_glucos_trans"/>
</dbReference>
<dbReference type="PROSITE" id="PS00375">
    <property type="entry name" value="UDPGT"/>
    <property type="match status" value="1"/>
</dbReference>
<dbReference type="InterPro" id="IPR050271">
    <property type="entry name" value="UDP-glycosyltransferase"/>
</dbReference>
<reference evidence="6 7" key="1">
    <citation type="submission" date="2017-12" db="EMBL/GenBank/DDBJ databases">
        <title>Hemimetabolous genomes reveal molecular basis of termite eusociality.</title>
        <authorList>
            <person name="Harrison M.C."/>
            <person name="Jongepier E."/>
            <person name="Robertson H.M."/>
            <person name="Arning N."/>
            <person name="Bitard-Feildel T."/>
            <person name="Chao H."/>
            <person name="Childers C.P."/>
            <person name="Dinh H."/>
            <person name="Doddapaneni H."/>
            <person name="Dugan S."/>
            <person name="Gowin J."/>
            <person name="Greiner C."/>
            <person name="Han Y."/>
            <person name="Hu H."/>
            <person name="Hughes D.S.T."/>
            <person name="Huylmans A.-K."/>
            <person name="Kemena C."/>
            <person name="Kremer L.P.M."/>
            <person name="Lee S.L."/>
            <person name="Lopez-Ezquerra A."/>
            <person name="Mallet L."/>
            <person name="Monroy-Kuhn J.M."/>
            <person name="Moser A."/>
            <person name="Murali S.C."/>
            <person name="Muzny D.M."/>
            <person name="Otani S."/>
            <person name="Piulachs M.-D."/>
            <person name="Poelchau M."/>
            <person name="Qu J."/>
            <person name="Schaub F."/>
            <person name="Wada-Katsumata A."/>
            <person name="Worley K.C."/>
            <person name="Xie Q."/>
            <person name="Ylla G."/>
            <person name="Poulsen M."/>
            <person name="Gibbs R.A."/>
            <person name="Schal C."/>
            <person name="Richards S."/>
            <person name="Belles X."/>
            <person name="Korb J."/>
            <person name="Bornberg-Bauer E."/>
        </authorList>
    </citation>
    <scope>NUCLEOTIDE SEQUENCE [LARGE SCALE GENOMIC DNA]</scope>
    <source>
        <tissue evidence="6">Whole body</tissue>
    </source>
</reference>
<accession>A0A2J7R4V1</accession>
<dbReference type="SUPFAM" id="SSF53756">
    <property type="entry name" value="UDP-Glycosyltransferase/glycogen phosphorylase"/>
    <property type="match status" value="1"/>
</dbReference>
<evidence type="ECO:0000256" key="5">
    <source>
        <dbReference type="SAM" id="Phobius"/>
    </source>
</evidence>
<dbReference type="GO" id="GO:0008194">
    <property type="term" value="F:UDP-glycosyltransferase activity"/>
    <property type="evidence" value="ECO:0007669"/>
    <property type="project" value="InterPro"/>
</dbReference>
<dbReference type="FunFam" id="3.40.50.2000:FF:000050">
    <property type="entry name" value="UDP-glucuronosyltransferase"/>
    <property type="match status" value="1"/>
</dbReference>
<keyword evidence="5" id="KW-0472">Membrane</keyword>
<dbReference type="Pfam" id="PF00201">
    <property type="entry name" value="UDPGT"/>
    <property type="match status" value="1"/>
</dbReference>
<keyword evidence="3 4" id="KW-0808">Transferase</keyword>
<evidence type="ECO:0000256" key="3">
    <source>
        <dbReference type="ARBA" id="ARBA00022679"/>
    </source>
</evidence>
<dbReference type="AlphaFoldDB" id="A0A2J7R4V1"/>
<evidence type="ECO:0000313" key="6">
    <source>
        <dbReference type="EMBL" id="PNF35863.1"/>
    </source>
</evidence>
<comment type="similarity">
    <text evidence="1 4">Belongs to the UDP-glycosyltransferase family.</text>
</comment>
<dbReference type="PANTHER" id="PTHR48043:SF145">
    <property type="entry name" value="FI06409P-RELATED"/>
    <property type="match status" value="1"/>
</dbReference>
<dbReference type="FunCoup" id="A0A2J7R4V1">
    <property type="interactions" value="199"/>
</dbReference>
<feature type="transmembrane region" description="Helical" evidence="5">
    <location>
        <begin position="509"/>
        <end position="536"/>
    </location>
</feature>